<accession>A0A6I3KI77</accession>
<name>A0A6I3KI77_9HYPH</name>
<dbReference type="EMBL" id="WMBQ01000001">
    <property type="protein sequence ID" value="MTD94158.1"/>
    <property type="molecule type" value="Genomic_DNA"/>
</dbReference>
<dbReference type="RefSeq" id="WP_154738619.1">
    <property type="nucleotide sequence ID" value="NZ_WMBQ01000001.1"/>
</dbReference>
<organism evidence="1 2">
    <name type="scientific">Hyphomicrobium album</name>
    <dbReference type="NCBI Taxonomy" id="2665159"/>
    <lineage>
        <taxon>Bacteria</taxon>
        <taxon>Pseudomonadati</taxon>
        <taxon>Pseudomonadota</taxon>
        <taxon>Alphaproteobacteria</taxon>
        <taxon>Hyphomicrobiales</taxon>
        <taxon>Hyphomicrobiaceae</taxon>
        <taxon>Hyphomicrobium</taxon>
    </lineage>
</organism>
<proteinExistence type="predicted"/>
<comment type="caution">
    <text evidence="1">The sequence shown here is derived from an EMBL/GenBank/DDBJ whole genome shotgun (WGS) entry which is preliminary data.</text>
</comment>
<reference evidence="1 2" key="1">
    <citation type="submission" date="2019-11" db="EMBL/GenBank/DDBJ databases">
        <title>Identification of a novel strain.</title>
        <authorList>
            <person name="Xu Q."/>
            <person name="Wang G."/>
        </authorList>
    </citation>
    <scope>NUCLEOTIDE SEQUENCE [LARGE SCALE GENOMIC DNA]</scope>
    <source>
        <strain evidence="2">xq</strain>
    </source>
</reference>
<dbReference type="Proteomes" id="UP000440694">
    <property type="component" value="Unassembled WGS sequence"/>
</dbReference>
<dbReference type="AlphaFoldDB" id="A0A6I3KI77"/>
<evidence type="ECO:0000313" key="2">
    <source>
        <dbReference type="Proteomes" id="UP000440694"/>
    </source>
</evidence>
<gene>
    <name evidence="1" type="ORF">GIW81_07385</name>
</gene>
<sequence length="120" mass="13201">MNAAPSYRERRFVQDFIVRRAEGCQARLMVSKQPVPFGGVYGWLADLTVTRKTASAKGGYSKSAPTTESYYVSEPDERRALLAIRAHADAGKDATLTTRRSLSRNEIARLGLRPGQVKAG</sequence>
<keyword evidence="2" id="KW-1185">Reference proteome</keyword>
<evidence type="ECO:0000313" key="1">
    <source>
        <dbReference type="EMBL" id="MTD94158.1"/>
    </source>
</evidence>
<protein>
    <submittedName>
        <fullName evidence="1">Uncharacterized protein</fullName>
    </submittedName>
</protein>